<evidence type="ECO:0000256" key="9">
    <source>
        <dbReference type="RuleBase" id="RU003357"/>
    </source>
</evidence>
<keyword evidence="4 8" id="KW-0812">Transmembrane</keyword>
<evidence type="ECO:0000256" key="2">
    <source>
        <dbReference type="ARBA" id="ARBA00022448"/>
    </source>
</evidence>
<dbReference type="InterPro" id="IPR037066">
    <property type="entry name" value="Plug_dom_sf"/>
</dbReference>
<dbReference type="NCBIfam" id="TIGR04056">
    <property type="entry name" value="OMP_RagA_SusC"/>
    <property type="match status" value="1"/>
</dbReference>
<evidence type="ECO:0000256" key="10">
    <source>
        <dbReference type="SAM" id="SignalP"/>
    </source>
</evidence>
<comment type="caution">
    <text evidence="13">The sequence shown here is derived from an EMBL/GenBank/DDBJ whole genome shotgun (WGS) entry which is preliminary data.</text>
</comment>
<dbReference type="PROSITE" id="PS52016">
    <property type="entry name" value="TONB_DEPENDENT_REC_3"/>
    <property type="match status" value="1"/>
</dbReference>
<feature type="domain" description="TonB-dependent receptor-like beta-barrel" evidence="11">
    <location>
        <begin position="369"/>
        <end position="937"/>
    </location>
</feature>
<dbReference type="InterPro" id="IPR000531">
    <property type="entry name" value="Beta-barrel_TonB"/>
</dbReference>
<keyword evidence="2 8" id="KW-0813">Transport</keyword>
<feature type="signal peptide" evidence="10">
    <location>
        <begin position="1"/>
        <end position="22"/>
    </location>
</feature>
<dbReference type="GO" id="GO:0009279">
    <property type="term" value="C:cell outer membrane"/>
    <property type="evidence" value="ECO:0007669"/>
    <property type="project" value="UniProtKB-SubCell"/>
</dbReference>
<keyword evidence="3 8" id="KW-1134">Transmembrane beta strand</keyword>
<feature type="domain" description="TonB-dependent receptor plug" evidence="12">
    <location>
        <begin position="47"/>
        <end position="153"/>
    </location>
</feature>
<sequence length="971" mass="106281">MNKSLFTLSALACAITPGLAYAQSDSGPAMQPLEEVVVTGYSTTEEKKLLGAVNAVNLDDVQDLPSGNIMQNLQGRLPGVQISSNGNPNPSSRVRIRGQGIGGLGFNDPLYVIDGVPTTKGMHELNPNDIASIQVLRDAATGSVYGARAANGVIVITTKKGSDAEGVQVKLNQSYQDYSYDLNPLNTQQRARAVFQAAVNDGSDPNNASPLYNYDWNGDFSNPQLNEIRLPEYLDSAQTMRPADTNWFDAVTRTAKVSDLHVSMGNSSDRSNVYASFGYYNAQGVVDESEFERLAFRVNSSLDFLDGDVTIGENFTFTNQVSNKVNDLAEGALNLSIEQQSIVPIRTEDGLGWGGPAAGITDRDNPVRLIEMNKDNENTYNRMVGNAYVEYRPLDDLILRSNVGVDYGQFYYRDYTRAFQAGNLNFEDQLNTNHNWNKTLVWTNTAEQSWDFDGGHFLKVLVGAETVDFETEGFSGSNQGYASDSRDFAFLSQGTSGTEVGGSGDAWNMQSYFTQIDYDFEGRYLASVTVRRDGSSRFGDNNQYGTFPAVSAGWFVSDEAFFDVDFIDELKLRASWGENGNQEIDTRATSTIYESRYATTSLFTTQQDEGTAYDLNGADTGNLPSGFARVQIGNPDLKWETSVQTNVGIDFEMFGGSFWGSLDWFDKTTEDILTRTQPLATQGEGASQIVNGGTIENSGFELVLNYANDFEIDGVGVFNYEISGNVSSAENEVISLPADVVNSFPGDGRDKTILGQSINAVYGYVADGLFQNQDEVDAHATQGGAAPGRIRYSDLNGDGEITEADQTFFTTSDPDLIYGVNFKLGYENWDFNMFWQGVHGGQIRNHWRFFTDFTSLNAGSNYGDRVLGAWSPDNTGSNVPALTLVDNNNEARSSTFFWEDASYIKLRDLSVGYTPSDTFWGAIGASTGRFYIQGQNLLTITPDGTLAQDPETPGATFPIPRSINVGVNVTF</sequence>
<evidence type="ECO:0000313" key="14">
    <source>
        <dbReference type="Proteomes" id="UP000273643"/>
    </source>
</evidence>
<keyword evidence="6 8" id="KW-0472">Membrane</keyword>
<dbReference type="Proteomes" id="UP000273643">
    <property type="component" value="Unassembled WGS sequence"/>
</dbReference>
<evidence type="ECO:0000256" key="6">
    <source>
        <dbReference type="ARBA" id="ARBA00023136"/>
    </source>
</evidence>
<dbReference type="Pfam" id="PF00593">
    <property type="entry name" value="TonB_dep_Rec_b-barrel"/>
    <property type="match status" value="1"/>
</dbReference>
<dbReference type="RefSeq" id="WP_211331054.1">
    <property type="nucleotide sequence ID" value="NZ_RJUK01000001.1"/>
</dbReference>
<evidence type="ECO:0000256" key="4">
    <source>
        <dbReference type="ARBA" id="ARBA00022692"/>
    </source>
</evidence>
<dbReference type="InterPro" id="IPR023996">
    <property type="entry name" value="TonB-dep_OMP_SusC/RagA"/>
</dbReference>
<evidence type="ECO:0000259" key="11">
    <source>
        <dbReference type="Pfam" id="PF00593"/>
    </source>
</evidence>
<feature type="chain" id="PRO_5018319071" evidence="10">
    <location>
        <begin position="23"/>
        <end position="971"/>
    </location>
</feature>
<dbReference type="InterPro" id="IPR012910">
    <property type="entry name" value="Plug_dom"/>
</dbReference>
<evidence type="ECO:0000313" key="13">
    <source>
        <dbReference type="EMBL" id="ROQ20954.1"/>
    </source>
</evidence>
<evidence type="ECO:0000256" key="3">
    <source>
        <dbReference type="ARBA" id="ARBA00022452"/>
    </source>
</evidence>
<proteinExistence type="inferred from homology"/>
<name>A0A3N1NME0_9GAMM</name>
<gene>
    <name evidence="13" type="ORF">EDC38_1575</name>
</gene>
<keyword evidence="10" id="KW-0732">Signal</keyword>
<reference evidence="13 14" key="1">
    <citation type="submission" date="2018-11" db="EMBL/GenBank/DDBJ databases">
        <title>Genomic Encyclopedia of Type Strains, Phase IV (KMG-IV): sequencing the most valuable type-strain genomes for metagenomic binning, comparative biology and taxonomic classification.</title>
        <authorList>
            <person name="Goeker M."/>
        </authorList>
    </citation>
    <scope>NUCLEOTIDE SEQUENCE [LARGE SCALE GENOMIC DNA]</scope>
    <source>
        <strain evidence="13 14">DSM 16974</strain>
    </source>
</reference>
<evidence type="ECO:0000256" key="5">
    <source>
        <dbReference type="ARBA" id="ARBA00023077"/>
    </source>
</evidence>
<evidence type="ECO:0000256" key="1">
    <source>
        <dbReference type="ARBA" id="ARBA00004571"/>
    </source>
</evidence>
<dbReference type="SUPFAM" id="SSF56935">
    <property type="entry name" value="Porins"/>
    <property type="match status" value="1"/>
</dbReference>
<dbReference type="InterPro" id="IPR023997">
    <property type="entry name" value="TonB-dep_OMP_SusC/RagA_CS"/>
</dbReference>
<dbReference type="InterPro" id="IPR036942">
    <property type="entry name" value="Beta-barrel_TonB_sf"/>
</dbReference>
<evidence type="ECO:0000256" key="7">
    <source>
        <dbReference type="ARBA" id="ARBA00023237"/>
    </source>
</evidence>
<dbReference type="Gene3D" id="2.40.170.20">
    <property type="entry name" value="TonB-dependent receptor, beta-barrel domain"/>
    <property type="match status" value="1"/>
</dbReference>
<protein>
    <submittedName>
        <fullName evidence="13">TonB-linked SusC/RagA family outer membrane protein</fullName>
    </submittedName>
</protein>
<dbReference type="Pfam" id="PF07715">
    <property type="entry name" value="Plug"/>
    <property type="match status" value="1"/>
</dbReference>
<keyword evidence="5 9" id="KW-0798">TonB box</keyword>
<dbReference type="Gene3D" id="2.170.130.10">
    <property type="entry name" value="TonB-dependent receptor, plug domain"/>
    <property type="match status" value="1"/>
</dbReference>
<keyword evidence="14" id="KW-1185">Reference proteome</keyword>
<comment type="similarity">
    <text evidence="8 9">Belongs to the TonB-dependent receptor family.</text>
</comment>
<dbReference type="NCBIfam" id="TIGR04057">
    <property type="entry name" value="SusC_RagA_signa"/>
    <property type="match status" value="1"/>
</dbReference>
<evidence type="ECO:0000259" key="12">
    <source>
        <dbReference type="Pfam" id="PF07715"/>
    </source>
</evidence>
<dbReference type="AlphaFoldDB" id="A0A3N1NME0"/>
<dbReference type="InterPro" id="IPR039426">
    <property type="entry name" value="TonB-dep_rcpt-like"/>
</dbReference>
<accession>A0A3N1NME0</accession>
<dbReference type="EMBL" id="RJUK01000001">
    <property type="protein sequence ID" value="ROQ20954.1"/>
    <property type="molecule type" value="Genomic_DNA"/>
</dbReference>
<evidence type="ECO:0000256" key="8">
    <source>
        <dbReference type="PROSITE-ProRule" id="PRU01360"/>
    </source>
</evidence>
<comment type="subcellular location">
    <subcellularLocation>
        <location evidence="1 8">Cell outer membrane</location>
        <topology evidence="1 8">Multi-pass membrane protein</topology>
    </subcellularLocation>
</comment>
<keyword evidence="7 8" id="KW-0998">Cell outer membrane</keyword>
<organism evidence="13 14">
    <name type="scientific">Marinimicrobium koreense</name>
    <dbReference type="NCBI Taxonomy" id="306545"/>
    <lineage>
        <taxon>Bacteria</taxon>
        <taxon>Pseudomonadati</taxon>
        <taxon>Pseudomonadota</taxon>
        <taxon>Gammaproteobacteria</taxon>
        <taxon>Cellvibrionales</taxon>
        <taxon>Cellvibrionaceae</taxon>
        <taxon>Marinimicrobium</taxon>
    </lineage>
</organism>